<proteinExistence type="predicted"/>
<dbReference type="InterPro" id="IPR031325">
    <property type="entry name" value="RHS_repeat"/>
</dbReference>
<accession>A0ABW6YDF3</accession>
<feature type="region of interest" description="Disordered" evidence="1">
    <location>
        <begin position="1624"/>
        <end position="1650"/>
    </location>
</feature>
<reference evidence="3 4" key="1">
    <citation type="submission" date="2024-10" db="EMBL/GenBank/DDBJ databases">
        <title>The Natural Products Discovery Center: Release of the First 8490 Sequenced Strains for Exploring Actinobacteria Biosynthetic Diversity.</title>
        <authorList>
            <person name="Kalkreuter E."/>
            <person name="Kautsar S.A."/>
            <person name="Yang D."/>
            <person name="Bader C.D."/>
            <person name="Teijaro C.N."/>
            <person name="Fluegel L."/>
            <person name="Davis C.M."/>
            <person name="Simpson J.R."/>
            <person name="Lauterbach L."/>
            <person name="Steele A.D."/>
            <person name="Gui C."/>
            <person name="Meng S."/>
            <person name="Li G."/>
            <person name="Viehrig K."/>
            <person name="Ye F."/>
            <person name="Su P."/>
            <person name="Kiefer A.F."/>
            <person name="Nichols A."/>
            <person name="Cepeda A.J."/>
            <person name="Yan W."/>
            <person name="Fan B."/>
            <person name="Jiang Y."/>
            <person name="Adhikari A."/>
            <person name="Zheng C.-J."/>
            <person name="Schuster L."/>
            <person name="Cowan T.M."/>
            <person name="Smanski M.J."/>
            <person name="Chevrette M.G."/>
            <person name="De Carvalho L.P.S."/>
            <person name="Shen B."/>
        </authorList>
    </citation>
    <scope>NUCLEOTIDE SEQUENCE [LARGE SCALE GENOMIC DNA]</scope>
    <source>
        <strain evidence="3 4">NPDC015755</strain>
    </source>
</reference>
<comment type="caution">
    <text evidence="3">The sequence shown here is derived from an EMBL/GenBank/DDBJ whole genome shotgun (WGS) entry which is preliminary data.</text>
</comment>
<dbReference type="PANTHER" id="PTHR32305:SF17">
    <property type="entry name" value="TRNA NUCLEASE WAPA"/>
    <property type="match status" value="1"/>
</dbReference>
<sequence length="2379" mass="254288">MPRDALVLESLQKGQFVPEKANNTGLERIGAAAPLTQTEPPTGTATPPKAGSDVVDFSAPLQQAAYDSGETDTASATPVDLKPAGQLPVKLGQAPGAAAPTGTWQVSIADRADPLTQGVDGALLTVTAPAAASVPVAVQLDYKAYQNYYGADWASRLRFVQFPECYLTTPEVEACRAYEELETANDTRTKSITATVDTAADGTVTPVAAPNPAPTAESGVMQASYVKPAATAASTGGDRAVLGAVDSGAGEGGSFKATPLISNGQWAAGSSSGGFSWTYPIDVPPTPAGPSPKIALGYNSQSVDGKTAASAPQASWIGEGWDYDPGNIQRRYRTCKDDTKEAGGQAPNNTGKANETSDLCWVSYNAVMSLGGKTVELVRVGTTNEYRPKEDDGTRVLLKTGATNGDNDGEHWEVTTRDGTRYFYGLNQIGGGHADTRSVFTVPVFGNHPGEPCHASTFAASRCNSSTNKQQAWQWGLDKVVDVHGNVMVVNWAPYTNYYAVNEKTETPEKYIRGGLPDSIEYGLRDDNLGATPSAKINFYLSQRCLEGGTTCDAANFDKTDPAAYRYWWDAPGNLNCKSTSKLCPQFPSFWIRMRLGKIETFAHRPGTTGLQKVDTYVLNHSFPREWYDTSPGLWLNSITRYGFLPGATSGTLMSKSGASFKEYVVGPNHPLRHLKDQQLPNLVPRDANDARPGFTRPRIGGISTEHGGDIEVIYRGGCKVQPTVAPESNHGTCYPTRWSPDGDAKLPQLAWFNKYVVDTVIETDRITTLSARVVTKYKYTDAAWGKSDDEFTKPELRTYSEWRGYQTVTTIKGNETKSAKSTDPETQSYGVTRYFRGAGGAVKDSTGKVTLVADDQPQYAGQVAETLTYSGAGGRVLSRTLSKPWSVETASRARDGGAGNLLAHRVGVKQTDTIQTVGASWQAVRTETEVDTTYGLPIQTQTSVVKPNGTGETLSDQNCTKTEYVHNPAAGLIGLTKAVRATATSCAGYATADPGTQLLSAARTAYDGLAYGTAPVKGLATTLYETNGEGTSHSVVTTMQYDALGRTTKVTKPLVGTTETQYTPAEGGPVTSIKVINPKGHSNTSTFDPGRGQALTVSDANGRTARNEYDAFGRLVKGWSPVRSTGTQTPDVQLSYQMADASTSVTKPSAVTVQSIKDDGTYAKQVTIYDGLMRPVQTQSQAHGPGRIVSDTRYNDHGLAWERTSSYLAKGEPATKLFKRQSDTLVPSLHRTFYDGLERPVRVATYHGTTFLHNASTTYGDTTTYHRPAGVSDPATKSFTDALGRVVKILHYTNTSSTLSRATTYEYDARGNQSKVTDPAGNVWTRGYDARRRVVSSTDPDTGTTDITYDDADRPIVAGDVRGSTHTSYDELGRVTAVREGSATANPRMSFTYDTLPGALGLPVSSTRHDASGDYIDRVTGYDAGYRPTGRQTVIPANTMTTGVSGTYAYAFTYTPTGKPLTTTLPAKGGLAAEKVVTRYNEDGLPESTSGATWYTADVTYSPYGEPLRTVTGPQPYRVWTTNFLQNHTGQLQRTVVHRETAKNEVSDTRYSYDYAGKITSIGQKMSDPTTGAVTNDNQCFTYDAMGELVHAWTSSVVAGPGGGAACQSPGGWSWGYRSDGKATRGPVADAPDTVADTTTPDATLTSSLTASGPVTGTVSGGSLGYWDSYNFDVIGNRTKLTVHNPADATKDVTRTYGYGIDVPGNGTQPPTRTQPHAMAYVSSTAAGEGSSYQYDTAGNTTVRDLPATTQQLTWNLENKLATITDAGVTTNYVYDASGNRLLENTPSGSVLYLGETELTTADGKITRATRAYGHPGAPTVLRSTDNGATTGHKLDVLISDHLGTSNTVIATAAGQAVSRRAFKPYGEVRGTKTAWPNKRTYLGVGIDDPSGLTHIGAREYDQSTGRFISVDPIIDLKNPLQMNGYAYSNNSPISSADPTGLFCDGCSANDDNSAWEPDHGPGCTTQGCYDTDGNYLYNPNTSSGNSSSTTQTQQPTTTVKVTKDSNGNTFIEGTRQPTAQELMARYPLVPEEQRYEEWAQDHCQYMMFEGGFCTMAESTGLVTSEQSPFNKAVTGIVVSIVAPDIDAWAGCATGPNLSDCGAAALDLPLLKALKGLKVTYKLAKKADGLCEVNSFLPGTLVLMGDGSAKPIEDLKAGDEVLATDPETGETRVKKVVVPLKNTAEKNLVRVTIDTDGESGNETQQIVATAGHPFWVPQLGEWLEATDLIAGQTLSSGSGAEVRIASVHRWTEHATVHNLTVADLHTYYVLAGATPVLVHNSGGEPVTDDFNQARNQAMAWLSARGFKAEKVTLGKFGTIKGKPIGMQTADGKVGFRIEYDDRSGAHINVWSGKEKGPHFQFNANEATVTKLQGLHGCG</sequence>
<dbReference type="Pfam" id="PF07591">
    <property type="entry name" value="PT-HINT"/>
    <property type="match status" value="1"/>
</dbReference>
<evidence type="ECO:0000256" key="1">
    <source>
        <dbReference type="SAM" id="MobiDB-lite"/>
    </source>
</evidence>
<evidence type="ECO:0000313" key="4">
    <source>
        <dbReference type="Proteomes" id="UP001603013"/>
    </source>
</evidence>
<dbReference type="InterPro" id="IPR003587">
    <property type="entry name" value="Hint_dom_N"/>
</dbReference>
<dbReference type="NCBIfam" id="TIGR01643">
    <property type="entry name" value="YD_repeat_2x"/>
    <property type="match status" value="1"/>
</dbReference>
<dbReference type="InterPro" id="IPR050708">
    <property type="entry name" value="T6SS_VgrG/RHS"/>
</dbReference>
<feature type="region of interest" description="Disordered" evidence="1">
    <location>
        <begin position="18"/>
        <end position="54"/>
    </location>
</feature>
<feature type="compositionally biased region" description="Low complexity" evidence="1">
    <location>
        <begin position="36"/>
        <end position="48"/>
    </location>
</feature>
<keyword evidence="4" id="KW-1185">Reference proteome</keyword>
<dbReference type="Proteomes" id="UP001603013">
    <property type="component" value="Unassembled WGS sequence"/>
</dbReference>
<feature type="domain" description="Hint" evidence="2">
    <location>
        <begin position="2134"/>
        <end position="2234"/>
    </location>
</feature>
<dbReference type="CDD" id="cd00081">
    <property type="entry name" value="Hint"/>
    <property type="match status" value="1"/>
</dbReference>
<dbReference type="Pfam" id="PF05593">
    <property type="entry name" value="RHS_repeat"/>
    <property type="match status" value="1"/>
</dbReference>
<dbReference type="SUPFAM" id="SSF51294">
    <property type="entry name" value="Hedgehog/intein (Hint) domain"/>
    <property type="match status" value="1"/>
</dbReference>
<dbReference type="CDD" id="cd20692">
    <property type="entry name" value="CdiA-CT_Ec-like"/>
    <property type="match status" value="1"/>
</dbReference>
<dbReference type="Gene3D" id="2.180.10.10">
    <property type="entry name" value="RHS repeat-associated core"/>
    <property type="match status" value="2"/>
</dbReference>
<feature type="compositionally biased region" description="Low complexity" evidence="1">
    <location>
        <begin position="1981"/>
        <end position="2000"/>
    </location>
</feature>
<dbReference type="InterPro" id="IPR022385">
    <property type="entry name" value="Rhs_assc_core"/>
</dbReference>
<evidence type="ECO:0000259" key="2">
    <source>
        <dbReference type="SMART" id="SM00306"/>
    </source>
</evidence>
<evidence type="ECO:0000313" key="3">
    <source>
        <dbReference type="EMBL" id="MFF8277874.1"/>
    </source>
</evidence>
<dbReference type="Gene3D" id="2.170.16.10">
    <property type="entry name" value="Hedgehog/Intein (Hint) domain"/>
    <property type="match status" value="1"/>
</dbReference>
<protein>
    <submittedName>
        <fullName evidence="3">Polymorphic toxin-type HINT domain-containing protein</fullName>
    </submittedName>
</protein>
<dbReference type="InterPro" id="IPR006530">
    <property type="entry name" value="YD"/>
</dbReference>
<feature type="region of interest" description="Disordered" evidence="1">
    <location>
        <begin position="1981"/>
        <end position="2009"/>
    </location>
</feature>
<dbReference type="InterPro" id="IPR036844">
    <property type="entry name" value="Hint_dom_sf"/>
</dbReference>
<organism evidence="3 4">
    <name type="scientific">Streptomyces lateritius</name>
    <dbReference type="NCBI Taxonomy" id="67313"/>
    <lineage>
        <taxon>Bacteria</taxon>
        <taxon>Bacillati</taxon>
        <taxon>Actinomycetota</taxon>
        <taxon>Actinomycetes</taxon>
        <taxon>Kitasatosporales</taxon>
        <taxon>Streptomycetaceae</taxon>
        <taxon>Streptomyces</taxon>
    </lineage>
</organism>
<dbReference type="EMBL" id="JBIBSM010000008">
    <property type="protein sequence ID" value="MFF8277874.1"/>
    <property type="molecule type" value="Genomic_DNA"/>
</dbReference>
<feature type="compositionally biased region" description="Low complexity" evidence="1">
    <location>
        <begin position="1629"/>
        <end position="1650"/>
    </location>
</feature>
<gene>
    <name evidence="3" type="ORF">ACF05T_17455</name>
</gene>
<name>A0ABW6YDF3_9ACTN</name>
<dbReference type="NCBIfam" id="TIGR03696">
    <property type="entry name" value="Rhs_assc_core"/>
    <property type="match status" value="1"/>
</dbReference>
<dbReference type="RefSeq" id="WP_391935091.1">
    <property type="nucleotide sequence ID" value="NZ_JBIBSM010000008.1"/>
</dbReference>
<dbReference type="SMART" id="SM00306">
    <property type="entry name" value="HintN"/>
    <property type="match status" value="1"/>
</dbReference>
<dbReference type="PANTHER" id="PTHR32305">
    <property type="match status" value="1"/>
</dbReference>